<evidence type="ECO:0000313" key="1">
    <source>
        <dbReference type="EMBL" id="KAK3692817.1"/>
    </source>
</evidence>
<dbReference type="Proteomes" id="UP001270362">
    <property type="component" value="Unassembled WGS sequence"/>
</dbReference>
<accession>A0AAE1CFP5</accession>
<protein>
    <submittedName>
        <fullName evidence="1">Uncharacterized protein</fullName>
    </submittedName>
</protein>
<keyword evidence="2" id="KW-1185">Reference proteome</keyword>
<sequence length="75" mass="8712">MRRYNLALLAGEWSALYTLLYTYTASERVQTKTLGKRMRPSRIREIAHGRLVKNRDCSCAFSRDRAEDSEVSRVS</sequence>
<dbReference type="AlphaFoldDB" id="A0AAE1CFP5"/>
<dbReference type="EMBL" id="JAULSO010000001">
    <property type="protein sequence ID" value="KAK3692817.1"/>
    <property type="molecule type" value="Genomic_DNA"/>
</dbReference>
<comment type="caution">
    <text evidence="1">The sequence shown here is derived from an EMBL/GenBank/DDBJ whole genome shotgun (WGS) entry which is preliminary data.</text>
</comment>
<reference evidence="1" key="2">
    <citation type="submission" date="2023-06" db="EMBL/GenBank/DDBJ databases">
        <authorList>
            <consortium name="Lawrence Berkeley National Laboratory"/>
            <person name="Haridas S."/>
            <person name="Hensen N."/>
            <person name="Bonometti L."/>
            <person name="Westerberg I."/>
            <person name="Brannstrom I.O."/>
            <person name="Guillou S."/>
            <person name="Cros-Aarteil S."/>
            <person name="Calhoun S."/>
            <person name="Kuo A."/>
            <person name="Mondo S."/>
            <person name="Pangilinan J."/>
            <person name="Riley R."/>
            <person name="Labutti K."/>
            <person name="Andreopoulos B."/>
            <person name="Lipzen A."/>
            <person name="Chen C."/>
            <person name="Yanf M."/>
            <person name="Daum C."/>
            <person name="Ng V."/>
            <person name="Clum A."/>
            <person name="Steindorff A."/>
            <person name="Ohm R."/>
            <person name="Martin F."/>
            <person name="Silar P."/>
            <person name="Natvig D."/>
            <person name="Lalanne C."/>
            <person name="Gautier V."/>
            <person name="Ament-Velasquez S.L."/>
            <person name="Kruys A."/>
            <person name="Hutchinson M.I."/>
            <person name="Powell A.J."/>
            <person name="Barry K."/>
            <person name="Miller A.N."/>
            <person name="Grigoriev I.V."/>
            <person name="Debuchy R."/>
            <person name="Gladieux P."/>
            <person name="Thoren M.H."/>
            <person name="Johannesson H."/>
        </authorList>
    </citation>
    <scope>NUCLEOTIDE SEQUENCE</scope>
    <source>
        <strain evidence="1">CBS 314.62</strain>
    </source>
</reference>
<gene>
    <name evidence="1" type="ORF">B0T22DRAFT_448250</name>
</gene>
<evidence type="ECO:0000313" key="2">
    <source>
        <dbReference type="Proteomes" id="UP001270362"/>
    </source>
</evidence>
<proteinExistence type="predicted"/>
<name>A0AAE1CFP5_9PEZI</name>
<reference evidence="1" key="1">
    <citation type="journal article" date="2023" name="Mol. Phylogenet. Evol.">
        <title>Genome-scale phylogeny and comparative genomics of the fungal order Sordariales.</title>
        <authorList>
            <person name="Hensen N."/>
            <person name="Bonometti L."/>
            <person name="Westerberg I."/>
            <person name="Brannstrom I.O."/>
            <person name="Guillou S."/>
            <person name="Cros-Aarteil S."/>
            <person name="Calhoun S."/>
            <person name="Haridas S."/>
            <person name="Kuo A."/>
            <person name="Mondo S."/>
            <person name="Pangilinan J."/>
            <person name="Riley R."/>
            <person name="LaButti K."/>
            <person name="Andreopoulos B."/>
            <person name="Lipzen A."/>
            <person name="Chen C."/>
            <person name="Yan M."/>
            <person name="Daum C."/>
            <person name="Ng V."/>
            <person name="Clum A."/>
            <person name="Steindorff A."/>
            <person name="Ohm R.A."/>
            <person name="Martin F."/>
            <person name="Silar P."/>
            <person name="Natvig D.O."/>
            <person name="Lalanne C."/>
            <person name="Gautier V."/>
            <person name="Ament-Velasquez S.L."/>
            <person name="Kruys A."/>
            <person name="Hutchinson M.I."/>
            <person name="Powell A.J."/>
            <person name="Barry K."/>
            <person name="Miller A.N."/>
            <person name="Grigoriev I.V."/>
            <person name="Debuchy R."/>
            <person name="Gladieux P."/>
            <person name="Hiltunen Thoren M."/>
            <person name="Johannesson H."/>
        </authorList>
    </citation>
    <scope>NUCLEOTIDE SEQUENCE</scope>
    <source>
        <strain evidence="1">CBS 314.62</strain>
    </source>
</reference>
<organism evidence="1 2">
    <name type="scientific">Podospora appendiculata</name>
    <dbReference type="NCBI Taxonomy" id="314037"/>
    <lineage>
        <taxon>Eukaryota</taxon>
        <taxon>Fungi</taxon>
        <taxon>Dikarya</taxon>
        <taxon>Ascomycota</taxon>
        <taxon>Pezizomycotina</taxon>
        <taxon>Sordariomycetes</taxon>
        <taxon>Sordariomycetidae</taxon>
        <taxon>Sordariales</taxon>
        <taxon>Podosporaceae</taxon>
        <taxon>Podospora</taxon>
    </lineage>
</organism>